<evidence type="ECO:0000313" key="5">
    <source>
        <dbReference type="EMBL" id="KAG7162573.1"/>
    </source>
</evidence>
<dbReference type="Pfam" id="PF13927">
    <property type="entry name" value="Ig_3"/>
    <property type="match status" value="1"/>
</dbReference>
<dbReference type="PANTHER" id="PTHR23278:SF19">
    <property type="entry name" value="OBSCURIN"/>
    <property type="match status" value="1"/>
</dbReference>
<feature type="domain" description="Ig-like" evidence="3">
    <location>
        <begin position="220"/>
        <end position="312"/>
    </location>
</feature>
<dbReference type="Proteomes" id="UP000747542">
    <property type="component" value="Unassembled WGS sequence"/>
</dbReference>
<sequence length="835" mass="89879">MDVVPSRLVVLDQNNRPVPGGLLGPLNEGEPLTLFCVATGGRPAPRVTWWRGTTLLANNSHILGHDGSLSRPATHVPSVTSGMGVGVGVSMPQSEDRGEHPGLNRKFVHANLTCRATNNNITRPLSTTLALILYLRPTSVKIRTPESSLVAGQQTRLECVAEGAYPAATITWTLTPTHGGPPTTLPSSDHKATLTCSAHNPNISDPGLTTSITIHVLFAPRVRLELGANLGSQPITEGKDVYFECEVSANPVARDIVWLKDGERVNNQRKAGVLISGNNLVLQMVRRTSAGNYTCSASNSQGSTTSNTVQLSIRYLPVCEEGPQTVAVAEGENTRLSCRVDAQPDDDLSFTWVFNNTLDTVEVEQETFTVLPGLSILDYTPRSPRDYGTLSCWATNDVGTQADPCKFTVVEAGPPERVGNCVLVNLTVGSLEVGCTPGNDGGLPQRFVARVYAAPTHALLATLEEDTPRFHVGGLTPGQDYLITITAVNAKGTSPPEEIDAVRLKVAEKRMGDVSPPPVSPLVGVFLGLVGGFVLLLLAGVVLTRARSNRCRCWGHRAGEGGVVTSGSSSSPPTTTPSSAHTLTHTHTHALHHDEGERTAPDVLRTINAELLDTQICPEIIPARVPPPPYSRSQTVLRESLKVSPLSAAAAAAAAGGSGGGAGRALYRDTGSPLHLLHDESFVTSSVKEDLNVGQVLIFLEGLYLALITTHTTPTPPTSVPEKTRPKMKRKTTYNDKENSSKKHLISYHITWICRRDRRRLVQAVGYVNKIIQSHPAYDKFRCKKLTMNCVFKCLFILYSVTKNVNSVILSHSRGINKVILGQRLKDYVVDPTEL</sequence>
<dbReference type="InterPro" id="IPR007110">
    <property type="entry name" value="Ig-like_dom"/>
</dbReference>
<keyword evidence="6" id="KW-1185">Reference proteome</keyword>
<dbReference type="AlphaFoldDB" id="A0A8J5JUY2"/>
<feature type="domain" description="Ig-like" evidence="3">
    <location>
        <begin position="317"/>
        <end position="408"/>
    </location>
</feature>
<dbReference type="InterPro" id="IPR003598">
    <property type="entry name" value="Ig_sub2"/>
</dbReference>
<dbReference type="CDD" id="cd00063">
    <property type="entry name" value="FN3"/>
    <property type="match status" value="1"/>
</dbReference>
<comment type="caution">
    <text evidence="5">The sequence shown here is derived from an EMBL/GenBank/DDBJ whole genome shotgun (WGS) entry which is preliminary data.</text>
</comment>
<accession>A0A8J5JUY2</accession>
<organism evidence="5 6">
    <name type="scientific">Homarus americanus</name>
    <name type="common">American lobster</name>
    <dbReference type="NCBI Taxonomy" id="6706"/>
    <lineage>
        <taxon>Eukaryota</taxon>
        <taxon>Metazoa</taxon>
        <taxon>Ecdysozoa</taxon>
        <taxon>Arthropoda</taxon>
        <taxon>Crustacea</taxon>
        <taxon>Multicrustacea</taxon>
        <taxon>Malacostraca</taxon>
        <taxon>Eumalacostraca</taxon>
        <taxon>Eucarida</taxon>
        <taxon>Decapoda</taxon>
        <taxon>Pleocyemata</taxon>
        <taxon>Astacidea</taxon>
        <taxon>Nephropoidea</taxon>
        <taxon>Nephropidae</taxon>
        <taxon>Homarus</taxon>
    </lineage>
</organism>
<evidence type="ECO:0000313" key="6">
    <source>
        <dbReference type="Proteomes" id="UP000747542"/>
    </source>
</evidence>
<dbReference type="InterPro" id="IPR036116">
    <property type="entry name" value="FN3_sf"/>
</dbReference>
<feature type="region of interest" description="Disordered" evidence="1">
    <location>
        <begin position="562"/>
        <end position="598"/>
    </location>
</feature>
<proteinExistence type="predicted"/>
<dbReference type="Gene3D" id="2.60.40.10">
    <property type="entry name" value="Immunoglobulins"/>
    <property type="match status" value="5"/>
</dbReference>
<dbReference type="SMART" id="SM00409">
    <property type="entry name" value="IG"/>
    <property type="match status" value="4"/>
</dbReference>
<dbReference type="PANTHER" id="PTHR23278">
    <property type="entry name" value="SIDESTEP PROTEIN"/>
    <property type="match status" value="1"/>
</dbReference>
<dbReference type="SMART" id="SM00408">
    <property type="entry name" value="IGc2"/>
    <property type="match status" value="2"/>
</dbReference>
<feature type="domain" description="Ig-like" evidence="3">
    <location>
        <begin position="137"/>
        <end position="213"/>
    </location>
</feature>
<name>A0A8J5JUY2_HOMAM</name>
<dbReference type="InterPro" id="IPR003961">
    <property type="entry name" value="FN3_dom"/>
</dbReference>
<dbReference type="InterPro" id="IPR013783">
    <property type="entry name" value="Ig-like_fold"/>
</dbReference>
<dbReference type="PROSITE" id="PS50853">
    <property type="entry name" value="FN3"/>
    <property type="match status" value="1"/>
</dbReference>
<dbReference type="InterPro" id="IPR036179">
    <property type="entry name" value="Ig-like_dom_sf"/>
</dbReference>
<dbReference type="PROSITE" id="PS50835">
    <property type="entry name" value="IG_LIKE"/>
    <property type="match status" value="4"/>
</dbReference>
<keyword evidence="2" id="KW-0472">Membrane</keyword>
<dbReference type="Pfam" id="PF13895">
    <property type="entry name" value="Ig_2"/>
    <property type="match status" value="1"/>
</dbReference>
<feature type="transmembrane region" description="Helical" evidence="2">
    <location>
        <begin position="522"/>
        <end position="543"/>
    </location>
</feature>
<reference evidence="5" key="1">
    <citation type="journal article" date="2021" name="Sci. Adv.">
        <title>The American lobster genome reveals insights on longevity, neural, and immune adaptations.</title>
        <authorList>
            <person name="Polinski J.M."/>
            <person name="Zimin A.V."/>
            <person name="Clark K.F."/>
            <person name="Kohn A.B."/>
            <person name="Sadowski N."/>
            <person name="Timp W."/>
            <person name="Ptitsyn A."/>
            <person name="Khanna P."/>
            <person name="Romanova D.Y."/>
            <person name="Williams P."/>
            <person name="Greenwood S.J."/>
            <person name="Moroz L.L."/>
            <person name="Walt D.R."/>
            <person name="Bodnar A.G."/>
        </authorList>
    </citation>
    <scope>NUCLEOTIDE SEQUENCE</scope>
    <source>
        <strain evidence="5">GMGI-L3</strain>
    </source>
</reference>
<dbReference type="SUPFAM" id="SSF49265">
    <property type="entry name" value="Fibronectin type III"/>
    <property type="match status" value="1"/>
</dbReference>
<evidence type="ECO:0000256" key="1">
    <source>
        <dbReference type="SAM" id="MobiDB-lite"/>
    </source>
</evidence>
<keyword evidence="2" id="KW-0812">Transmembrane</keyword>
<evidence type="ECO:0000259" key="3">
    <source>
        <dbReference type="PROSITE" id="PS50835"/>
    </source>
</evidence>
<feature type="region of interest" description="Disordered" evidence="1">
    <location>
        <begin position="714"/>
        <end position="736"/>
    </location>
</feature>
<feature type="domain" description="Ig-like" evidence="3">
    <location>
        <begin position="5"/>
        <end position="130"/>
    </location>
</feature>
<protein>
    <submittedName>
        <fullName evidence="5">Contactin-5-like 1</fullName>
    </submittedName>
</protein>
<dbReference type="EMBL" id="JAHLQT010027705">
    <property type="protein sequence ID" value="KAG7162573.1"/>
    <property type="molecule type" value="Genomic_DNA"/>
</dbReference>
<feature type="compositionally biased region" description="Low complexity" evidence="1">
    <location>
        <begin position="568"/>
        <end position="583"/>
    </location>
</feature>
<feature type="domain" description="Fibronectin type-III" evidence="4">
    <location>
        <begin position="414"/>
        <end position="507"/>
    </location>
</feature>
<evidence type="ECO:0000259" key="4">
    <source>
        <dbReference type="PROSITE" id="PS50853"/>
    </source>
</evidence>
<dbReference type="SUPFAM" id="SSF48726">
    <property type="entry name" value="Immunoglobulin"/>
    <property type="match status" value="4"/>
</dbReference>
<dbReference type="InterPro" id="IPR003599">
    <property type="entry name" value="Ig_sub"/>
</dbReference>
<keyword evidence="2" id="KW-1133">Transmembrane helix</keyword>
<gene>
    <name evidence="5" type="primary">Cntn5-L1</name>
    <name evidence="5" type="ORF">Hamer_G008137</name>
</gene>
<evidence type="ECO:0000256" key="2">
    <source>
        <dbReference type="SAM" id="Phobius"/>
    </source>
</evidence>